<dbReference type="Pfam" id="PF00078">
    <property type="entry name" value="RVT_1"/>
    <property type="match status" value="1"/>
</dbReference>
<dbReference type="PANTHER" id="PTHR21301">
    <property type="entry name" value="REVERSE TRANSCRIPTASE"/>
    <property type="match status" value="1"/>
</dbReference>
<gene>
    <name evidence="2" type="primary">jg4191</name>
    <name evidence="2" type="ORF">PAEG_LOCUS6042</name>
</gene>
<dbReference type="Proteomes" id="UP000838756">
    <property type="component" value="Unassembled WGS sequence"/>
</dbReference>
<organism evidence="2 3">
    <name type="scientific">Pararge aegeria aegeria</name>
    <dbReference type="NCBI Taxonomy" id="348720"/>
    <lineage>
        <taxon>Eukaryota</taxon>
        <taxon>Metazoa</taxon>
        <taxon>Ecdysozoa</taxon>
        <taxon>Arthropoda</taxon>
        <taxon>Hexapoda</taxon>
        <taxon>Insecta</taxon>
        <taxon>Pterygota</taxon>
        <taxon>Neoptera</taxon>
        <taxon>Endopterygota</taxon>
        <taxon>Lepidoptera</taxon>
        <taxon>Glossata</taxon>
        <taxon>Ditrysia</taxon>
        <taxon>Papilionoidea</taxon>
        <taxon>Nymphalidae</taxon>
        <taxon>Satyrinae</taxon>
        <taxon>Satyrini</taxon>
        <taxon>Parargina</taxon>
        <taxon>Pararge</taxon>
    </lineage>
</organism>
<dbReference type="EMBL" id="CAKXAJ010019203">
    <property type="protein sequence ID" value="CAH2218195.1"/>
    <property type="molecule type" value="Genomic_DNA"/>
</dbReference>
<feature type="domain" description="Reverse transcriptase" evidence="1">
    <location>
        <begin position="1"/>
        <end position="265"/>
    </location>
</feature>
<dbReference type="OrthoDB" id="6782675at2759"/>
<dbReference type="PANTHER" id="PTHR21301:SF10">
    <property type="entry name" value="REVERSE TRANSCRIPTASE DOMAIN-CONTAINING PROTEIN"/>
    <property type="match status" value="1"/>
</dbReference>
<dbReference type="AlphaFoldDB" id="A0A8S4QXF1"/>
<reference evidence="2" key="1">
    <citation type="submission" date="2022-03" db="EMBL/GenBank/DDBJ databases">
        <authorList>
            <person name="Lindestad O."/>
        </authorList>
    </citation>
    <scope>NUCLEOTIDE SEQUENCE</scope>
</reference>
<dbReference type="InterPro" id="IPR058912">
    <property type="entry name" value="HTH_animal"/>
</dbReference>
<dbReference type="CDD" id="cd00304">
    <property type="entry name" value="RT_like"/>
    <property type="match status" value="1"/>
</dbReference>
<dbReference type="Pfam" id="PF26215">
    <property type="entry name" value="HTH_animal"/>
    <property type="match status" value="1"/>
</dbReference>
<evidence type="ECO:0000313" key="2">
    <source>
        <dbReference type="EMBL" id="CAH2218195.1"/>
    </source>
</evidence>
<evidence type="ECO:0000313" key="3">
    <source>
        <dbReference type="Proteomes" id="UP000838756"/>
    </source>
</evidence>
<proteinExistence type="predicted"/>
<keyword evidence="3" id="KW-1185">Reference proteome</keyword>
<evidence type="ECO:0000259" key="1">
    <source>
        <dbReference type="PROSITE" id="PS50878"/>
    </source>
</evidence>
<protein>
    <submittedName>
        <fullName evidence="2">Jg4191 protein</fullName>
    </submittedName>
</protein>
<accession>A0A8S4QXF1</accession>
<comment type="caution">
    <text evidence="2">The sequence shown here is derived from an EMBL/GenBank/DDBJ whole genome shotgun (WGS) entry which is preliminary data.</text>
</comment>
<dbReference type="InterPro" id="IPR000477">
    <property type="entry name" value="RT_dom"/>
</dbReference>
<dbReference type="PROSITE" id="PS50878">
    <property type="entry name" value="RT_POL"/>
    <property type="match status" value="1"/>
</dbReference>
<dbReference type="SUPFAM" id="SSF56672">
    <property type="entry name" value="DNA/RNA polymerases"/>
    <property type="match status" value="1"/>
</dbReference>
<sequence>MNPRAPALYGLPKIHKGNIPIRPVVSYIGAPAYNLAKYLNYILKLKTSFQPEFAIKNSIELVNKIKDINLPIRCKLLSLDVDSLFTNVPVNETLHILTELLEIKRLHPGEVSELIELTQICMQQNYFRFNDMFYHQREGLAMGSPLSPLMAEIFMDYFENKNIVTHNNILYYYRYVDDIIICWTGTDRQLDVFVEKLNKIHPKIKFKSEMEQNNSLNFLDLVITRSNNKHRFEIYRKPTYTDNTIPASSCHPWQHKHAAFLNYVHRLLSIPLTKEDYRKELYVIYHMANANGYNSGLVDSIIKKKQQRLIAKELYAVPMDKLNRYKTSLTYFGSISERVARILRSHGVHVAFRTNNQLRAICNGKDRLDNKHRSGVYKLQCSECHATYVGQTGRKFETRYKEHIIISSLQS</sequence>
<dbReference type="InterPro" id="IPR043502">
    <property type="entry name" value="DNA/RNA_pol_sf"/>
</dbReference>
<name>A0A8S4QXF1_9NEOP</name>
<dbReference type="GO" id="GO:0071897">
    <property type="term" value="P:DNA biosynthetic process"/>
    <property type="evidence" value="ECO:0007669"/>
    <property type="project" value="UniProtKB-ARBA"/>
</dbReference>